<evidence type="ECO:0000313" key="2">
    <source>
        <dbReference type="Proteomes" id="UP000324611"/>
    </source>
</evidence>
<gene>
    <name evidence="1" type="ORF">F0L74_21380</name>
</gene>
<name>A0A5B2VJM0_9BACT</name>
<protein>
    <recommendedName>
        <fullName evidence="3">SEFIR domain-containing protein</fullName>
    </recommendedName>
</protein>
<evidence type="ECO:0008006" key="3">
    <source>
        <dbReference type="Google" id="ProtNLM"/>
    </source>
</evidence>
<sequence>MAVAFLFPVGSYNKTTERSSIDFSTMMNYAIQDSDKVVVVLSRAYKRKAEENKGGVGVEYNLILGDIDKHTNKY</sequence>
<dbReference type="Proteomes" id="UP000324611">
    <property type="component" value="Unassembled WGS sequence"/>
</dbReference>
<organism evidence="1 2">
    <name type="scientific">Chitinophaga agrisoli</name>
    <dbReference type="NCBI Taxonomy" id="2607653"/>
    <lineage>
        <taxon>Bacteria</taxon>
        <taxon>Pseudomonadati</taxon>
        <taxon>Bacteroidota</taxon>
        <taxon>Chitinophagia</taxon>
        <taxon>Chitinophagales</taxon>
        <taxon>Chitinophagaceae</taxon>
        <taxon>Chitinophaga</taxon>
    </lineage>
</organism>
<comment type="caution">
    <text evidence="1">The sequence shown here is derived from an EMBL/GenBank/DDBJ whole genome shotgun (WGS) entry which is preliminary data.</text>
</comment>
<proteinExistence type="predicted"/>
<reference evidence="1 2" key="1">
    <citation type="submission" date="2019-09" db="EMBL/GenBank/DDBJ databases">
        <title>Chitinophaga ginsengihumi sp. nov., isolated from soil of ginseng rhizosphere.</title>
        <authorList>
            <person name="Lee J."/>
        </authorList>
    </citation>
    <scope>NUCLEOTIDE SEQUENCE [LARGE SCALE GENOMIC DNA]</scope>
    <source>
        <strain evidence="1 2">BN140078</strain>
    </source>
</reference>
<dbReference type="EMBL" id="VUOC01000004">
    <property type="protein sequence ID" value="KAA2238770.1"/>
    <property type="molecule type" value="Genomic_DNA"/>
</dbReference>
<dbReference type="RefSeq" id="WP_149839949.1">
    <property type="nucleotide sequence ID" value="NZ_VUOC01000004.1"/>
</dbReference>
<accession>A0A5B2VJM0</accession>
<reference evidence="1 2" key="2">
    <citation type="submission" date="2019-09" db="EMBL/GenBank/DDBJ databases">
        <authorList>
            <person name="Jin C."/>
        </authorList>
    </citation>
    <scope>NUCLEOTIDE SEQUENCE [LARGE SCALE GENOMIC DNA]</scope>
    <source>
        <strain evidence="1 2">BN140078</strain>
    </source>
</reference>
<keyword evidence="2" id="KW-1185">Reference proteome</keyword>
<dbReference type="AlphaFoldDB" id="A0A5B2VJM0"/>
<evidence type="ECO:0000313" key="1">
    <source>
        <dbReference type="EMBL" id="KAA2238770.1"/>
    </source>
</evidence>